<evidence type="ECO:0000256" key="1">
    <source>
        <dbReference type="SAM" id="MobiDB-lite"/>
    </source>
</evidence>
<gene>
    <name evidence="2" type="ORF">WMO46_11785</name>
</gene>
<accession>A0ABV1GYZ0</accession>
<evidence type="ECO:0000313" key="2">
    <source>
        <dbReference type="EMBL" id="MEQ2545624.1"/>
    </source>
</evidence>
<name>A0ABV1GYZ0_9BACT</name>
<protein>
    <recommendedName>
        <fullName evidence="4">WYL domain-containing protein</fullName>
    </recommendedName>
</protein>
<reference evidence="2 3" key="1">
    <citation type="submission" date="2024-03" db="EMBL/GenBank/DDBJ databases">
        <title>Human intestinal bacterial collection.</title>
        <authorList>
            <person name="Pauvert C."/>
            <person name="Hitch T.C.A."/>
            <person name="Clavel T."/>
        </authorList>
    </citation>
    <scope>NUCLEOTIDE SEQUENCE [LARGE SCALE GENOMIC DNA]</scope>
    <source>
        <strain evidence="2 3">CLA-KB-H122</strain>
    </source>
</reference>
<dbReference type="Proteomes" id="UP001460202">
    <property type="component" value="Unassembled WGS sequence"/>
</dbReference>
<organism evidence="2 3">
    <name type="scientific">Alistipes intestinihominis</name>
    <dbReference type="NCBI Taxonomy" id="3133172"/>
    <lineage>
        <taxon>Bacteria</taxon>
        <taxon>Pseudomonadati</taxon>
        <taxon>Bacteroidota</taxon>
        <taxon>Bacteroidia</taxon>
        <taxon>Bacteroidales</taxon>
        <taxon>Rikenellaceae</taxon>
        <taxon>Alistipes</taxon>
    </lineage>
</organism>
<evidence type="ECO:0000313" key="3">
    <source>
        <dbReference type="Proteomes" id="UP001460202"/>
    </source>
</evidence>
<feature type="compositionally biased region" description="Basic and acidic residues" evidence="1">
    <location>
        <begin position="97"/>
        <end position="115"/>
    </location>
</feature>
<keyword evidence="3" id="KW-1185">Reference proteome</keyword>
<proteinExistence type="predicted"/>
<sequence length="260" mass="30620">MEPLPPETGLLLKLKRRIAEYFEFRQEKEPARASDIYDYVKNKPEFRQSIPDSTEFSRFLRKMHDCGLMRQFIKNYEVDTSCHSRYQWRFFPAEKSVPEKTTENDRNEATSHPDDAPGFLPQTKSFKASNGVTVRSKAELYIMNRLLAVRHFDVYYERPLTARGQTRYPDFTIRNKRTNTVFYWEHFGMTDNPAYADGMAEKLAWYRQISYKSIEENGRLIVTVYENAAQFIDAVARMIQRMDEIIAPCGFLSPSAKERE</sequence>
<evidence type="ECO:0008006" key="4">
    <source>
        <dbReference type="Google" id="ProtNLM"/>
    </source>
</evidence>
<dbReference type="EMBL" id="JBBMFL010000014">
    <property type="protein sequence ID" value="MEQ2545624.1"/>
    <property type="molecule type" value="Genomic_DNA"/>
</dbReference>
<feature type="region of interest" description="Disordered" evidence="1">
    <location>
        <begin position="97"/>
        <end position="122"/>
    </location>
</feature>
<dbReference type="RefSeq" id="WP_278965019.1">
    <property type="nucleotide sequence ID" value="NZ_JBBMFL010000014.1"/>
</dbReference>
<comment type="caution">
    <text evidence="2">The sequence shown here is derived from an EMBL/GenBank/DDBJ whole genome shotgun (WGS) entry which is preliminary data.</text>
</comment>